<dbReference type="CDD" id="cd05117">
    <property type="entry name" value="STKc_CAMK"/>
    <property type="match status" value="1"/>
</dbReference>
<feature type="domain" description="EF-hand" evidence="15">
    <location>
        <begin position="351"/>
        <end position="386"/>
    </location>
</feature>
<evidence type="ECO:0000256" key="7">
    <source>
        <dbReference type="ARBA" id="ARBA00022777"/>
    </source>
</evidence>
<evidence type="ECO:0000256" key="1">
    <source>
        <dbReference type="ARBA" id="ARBA00005354"/>
    </source>
</evidence>
<keyword evidence="9 11" id="KW-0067">ATP-binding</keyword>
<keyword evidence="4" id="KW-0808">Transferase</keyword>
<evidence type="ECO:0000256" key="5">
    <source>
        <dbReference type="ARBA" id="ARBA00022737"/>
    </source>
</evidence>
<dbReference type="PROSITE" id="PS50011">
    <property type="entry name" value="PROTEIN_KINASE_DOM"/>
    <property type="match status" value="1"/>
</dbReference>
<dbReference type="Pfam" id="PF00069">
    <property type="entry name" value="Pkinase"/>
    <property type="match status" value="1"/>
</dbReference>
<dbReference type="InterPro" id="IPR008271">
    <property type="entry name" value="Ser/Thr_kinase_AS"/>
</dbReference>
<dbReference type="GO" id="GO:0005524">
    <property type="term" value="F:ATP binding"/>
    <property type="evidence" value="ECO:0007669"/>
    <property type="project" value="UniProtKB-UniRule"/>
</dbReference>
<evidence type="ECO:0000256" key="8">
    <source>
        <dbReference type="ARBA" id="ARBA00022837"/>
    </source>
</evidence>
<comment type="function">
    <text evidence="10">CIPK serine-threonine protein kinases interact with CBL proteins. Binding of a CBL protein to the regulatory NAF domain of CIPK protein lead to the activation of the kinase in a calcium-dependent manner.</text>
</comment>
<dbReference type="SMART" id="SM00220">
    <property type="entry name" value="S_TKc"/>
    <property type="match status" value="1"/>
</dbReference>
<dbReference type="PROSITE" id="PS50222">
    <property type="entry name" value="EF_HAND_2"/>
    <property type="match status" value="3"/>
</dbReference>
<comment type="caution">
    <text evidence="16">The sequence shown here is derived from an EMBL/GenBank/DDBJ whole genome shotgun (WGS) entry which is preliminary data.</text>
</comment>
<evidence type="ECO:0000259" key="14">
    <source>
        <dbReference type="PROSITE" id="PS50011"/>
    </source>
</evidence>
<dbReference type="InterPro" id="IPR011992">
    <property type="entry name" value="EF-hand-dom_pair"/>
</dbReference>
<dbReference type="InterPro" id="IPR000719">
    <property type="entry name" value="Prot_kinase_dom"/>
</dbReference>
<evidence type="ECO:0000256" key="4">
    <source>
        <dbReference type="ARBA" id="ARBA00022679"/>
    </source>
</evidence>
<dbReference type="InterPro" id="IPR002048">
    <property type="entry name" value="EF_hand_dom"/>
</dbReference>
<keyword evidence="3 12" id="KW-0723">Serine/threonine-protein kinase</keyword>
<sequence>MGMFLSKAKQHPQTEEPAQNTKLERKSSILGIKINNLELDYKKVKEIGRGRFATTYLCKEKSSGKKFACKSVVKRFLVTESEKQDLRREVRIMEHLKGQRNVVELFATYEDAKHVHLVMEYCEGGELYEKMESKGRFTEKIAAQIISSIMKVMCYLHFMGIMHRDVKPENFLLAKKGLIGAPCCADYTLLKAIDFGLSAYIDEGKPNQEKVGTAFYVAPEVLRRQSYGKEVDIWSAGVILYMLLTGAPPFYGDKESEIFDAVLKAEPDMVSYPWPLISENAKNLVKSMLSVHPKNRPTAAAVLNDQWLKENGVATENPIEDAFLVKMKHFRAMSKFKRLALTVMMESIPREELEGLRAMFQNFDTDGNKVISRDELKKSFLKLGSDLKQEDIDMIVNNADTDRDGSISYNEFITAMMNARREHKEEHLLEAFKSFDKDGNGLISKDELKLALEKHKMGDEATINDIISEFDANDVGEITYEEFCDMIRN</sequence>
<dbReference type="GO" id="GO:0004674">
    <property type="term" value="F:protein serine/threonine kinase activity"/>
    <property type="evidence" value="ECO:0007669"/>
    <property type="project" value="UniProtKB-KW"/>
</dbReference>
<comment type="similarity">
    <text evidence="2">Belongs to the protein kinase superfamily. CAMK Ser/Thr protein kinase family. SNF1 subfamily.</text>
</comment>
<organism evidence="16">
    <name type="scientific">Tanacetum cinerariifolium</name>
    <name type="common">Dalmatian daisy</name>
    <name type="synonym">Chrysanthemum cinerariifolium</name>
    <dbReference type="NCBI Taxonomy" id="118510"/>
    <lineage>
        <taxon>Eukaryota</taxon>
        <taxon>Viridiplantae</taxon>
        <taxon>Streptophyta</taxon>
        <taxon>Embryophyta</taxon>
        <taxon>Tracheophyta</taxon>
        <taxon>Spermatophyta</taxon>
        <taxon>Magnoliopsida</taxon>
        <taxon>eudicotyledons</taxon>
        <taxon>Gunneridae</taxon>
        <taxon>Pentapetalae</taxon>
        <taxon>asterids</taxon>
        <taxon>campanulids</taxon>
        <taxon>Asterales</taxon>
        <taxon>Asteraceae</taxon>
        <taxon>Asteroideae</taxon>
        <taxon>Anthemideae</taxon>
        <taxon>Anthemidinae</taxon>
        <taxon>Tanacetum</taxon>
    </lineage>
</organism>
<dbReference type="FunFam" id="1.10.510.10:FF:000571">
    <property type="entry name" value="Maternal embryonic leucine zipper kinase"/>
    <property type="match status" value="1"/>
</dbReference>
<dbReference type="PROSITE" id="PS00107">
    <property type="entry name" value="PROTEIN_KINASE_ATP"/>
    <property type="match status" value="1"/>
</dbReference>
<dbReference type="InterPro" id="IPR017441">
    <property type="entry name" value="Protein_kinase_ATP_BS"/>
</dbReference>
<evidence type="ECO:0000256" key="3">
    <source>
        <dbReference type="ARBA" id="ARBA00022527"/>
    </source>
</evidence>
<dbReference type="InterPro" id="IPR011009">
    <property type="entry name" value="Kinase-like_dom_sf"/>
</dbReference>
<evidence type="ECO:0000256" key="6">
    <source>
        <dbReference type="ARBA" id="ARBA00022741"/>
    </source>
</evidence>
<dbReference type="PROSITE" id="PS00018">
    <property type="entry name" value="EF_HAND_1"/>
    <property type="match status" value="3"/>
</dbReference>
<evidence type="ECO:0000313" key="16">
    <source>
        <dbReference type="EMBL" id="GEU75532.1"/>
    </source>
</evidence>
<keyword evidence="7 16" id="KW-0418">Kinase</keyword>
<feature type="domain" description="EF-hand" evidence="15">
    <location>
        <begin position="387"/>
        <end position="422"/>
    </location>
</feature>
<dbReference type="Gene3D" id="3.30.200.20">
    <property type="entry name" value="Phosphorylase Kinase, domain 1"/>
    <property type="match status" value="1"/>
</dbReference>
<evidence type="ECO:0000256" key="11">
    <source>
        <dbReference type="PROSITE-ProRule" id="PRU10141"/>
    </source>
</evidence>
<dbReference type="AlphaFoldDB" id="A0A6L2MS63"/>
<evidence type="ECO:0000256" key="12">
    <source>
        <dbReference type="RuleBase" id="RU000304"/>
    </source>
</evidence>
<dbReference type="FunFam" id="1.10.238.10:FF:000178">
    <property type="entry name" value="Calmodulin-2 A"/>
    <property type="match status" value="1"/>
</dbReference>
<dbReference type="InterPro" id="IPR050205">
    <property type="entry name" value="CDPK_Ser/Thr_kinases"/>
</dbReference>
<dbReference type="InterPro" id="IPR018247">
    <property type="entry name" value="EF_Hand_1_Ca_BS"/>
</dbReference>
<accession>A0A6L2MS63</accession>
<name>A0A6L2MS63_TANCI</name>
<keyword evidence="5" id="KW-0677">Repeat</keyword>
<reference evidence="16" key="1">
    <citation type="journal article" date="2019" name="Sci. Rep.">
        <title>Draft genome of Tanacetum cinerariifolium, the natural source of mosquito coil.</title>
        <authorList>
            <person name="Yamashiro T."/>
            <person name="Shiraishi A."/>
            <person name="Satake H."/>
            <person name="Nakayama K."/>
        </authorList>
    </citation>
    <scope>NUCLEOTIDE SEQUENCE</scope>
</reference>
<dbReference type="Gene3D" id="1.10.238.10">
    <property type="entry name" value="EF-hand"/>
    <property type="match status" value="1"/>
</dbReference>
<dbReference type="CDD" id="cd00051">
    <property type="entry name" value="EFh"/>
    <property type="match status" value="2"/>
</dbReference>
<gene>
    <name evidence="16" type="ORF">Tci_047510</name>
</gene>
<evidence type="ECO:0000256" key="13">
    <source>
        <dbReference type="SAM" id="MobiDB-lite"/>
    </source>
</evidence>
<evidence type="ECO:0000256" key="9">
    <source>
        <dbReference type="ARBA" id="ARBA00022840"/>
    </source>
</evidence>
<dbReference type="FunFam" id="3.30.200.20:FF:000042">
    <property type="entry name" value="Aurora kinase A"/>
    <property type="match status" value="1"/>
</dbReference>
<feature type="domain" description="EF-hand" evidence="15">
    <location>
        <begin position="423"/>
        <end position="458"/>
    </location>
</feature>
<feature type="region of interest" description="Disordered" evidence="13">
    <location>
        <begin position="1"/>
        <end position="22"/>
    </location>
</feature>
<dbReference type="EMBL" id="BKCJ010007099">
    <property type="protein sequence ID" value="GEU75532.1"/>
    <property type="molecule type" value="Genomic_DNA"/>
</dbReference>
<keyword evidence="6 11" id="KW-0547">Nucleotide-binding</keyword>
<feature type="domain" description="Protein kinase" evidence="14">
    <location>
        <begin position="41"/>
        <end position="308"/>
    </location>
</feature>
<dbReference type="PROSITE" id="PS00108">
    <property type="entry name" value="PROTEIN_KINASE_ST"/>
    <property type="match status" value="1"/>
</dbReference>
<protein>
    <submittedName>
        <fullName evidence="16">Calcium-dependent protein kinase 19-like</fullName>
    </submittedName>
</protein>
<dbReference type="PANTHER" id="PTHR24349">
    <property type="entry name" value="SERINE/THREONINE-PROTEIN KINASE"/>
    <property type="match status" value="1"/>
</dbReference>
<dbReference type="Pfam" id="PF13499">
    <property type="entry name" value="EF-hand_7"/>
    <property type="match status" value="2"/>
</dbReference>
<dbReference type="SMART" id="SM00054">
    <property type="entry name" value="EFh"/>
    <property type="match status" value="4"/>
</dbReference>
<keyword evidence="8" id="KW-0106">Calcium</keyword>
<proteinExistence type="inferred from homology"/>
<comment type="similarity">
    <text evidence="1">Belongs to the protein kinase superfamily. CAMK Ser/Thr protein kinase family. CaMK subfamily.</text>
</comment>
<feature type="binding site" evidence="11">
    <location>
        <position position="74"/>
    </location>
    <ligand>
        <name>ATP</name>
        <dbReference type="ChEBI" id="CHEBI:30616"/>
    </ligand>
</feature>
<dbReference type="SUPFAM" id="SSF56112">
    <property type="entry name" value="Protein kinase-like (PK-like)"/>
    <property type="match status" value="1"/>
</dbReference>
<dbReference type="Gene3D" id="1.10.510.10">
    <property type="entry name" value="Transferase(Phosphotransferase) domain 1"/>
    <property type="match status" value="1"/>
</dbReference>
<dbReference type="SUPFAM" id="SSF47473">
    <property type="entry name" value="EF-hand"/>
    <property type="match status" value="1"/>
</dbReference>
<evidence type="ECO:0000259" key="15">
    <source>
        <dbReference type="PROSITE" id="PS50222"/>
    </source>
</evidence>
<dbReference type="GO" id="GO:0043226">
    <property type="term" value="C:organelle"/>
    <property type="evidence" value="ECO:0007669"/>
    <property type="project" value="UniProtKB-ARBA"/>
</dbReference>
<dbReference type="GO" id="GO:0005509">
    <property type="term" value="F:calcium ion binding"/>
    <property type="evidence" value="ECO:0007669"/>
    <property type="project" value="InterPro"/>
</dbReference>
<evidence type="ECO:0000256" key="10">
    <source>
        <dbReference type="ARBA" id="ARBA00058225"/>
    </source>
</evidence>
<evidence type="ECO:0000256" key="2">
    <source>
        <dbReference type="ARBA" id="ARBA00006234"/>
    </source>
</evidence>